<accession>A0A4W2EF14</accession>
<dbReference type="InterPro" id="IPR036691">
    <property type="entry name" value="Endo/exonu/phosph_ase_sf"/>
</dbReference>
<evidence type="ECO:0000313" key="4">
    <source>
        <dbReference type="Ensembl" id="ENSBIXP00000030484.1"/>
    </source>
</evidence>
<organism evidence="4 5">
    <name type="scientific">Bos indicus x Bos taurus</name>
    <name type="common">Hybrid cattle</name>
    <dbReference type="NCBI Taxonomy" id="30522"/>
    <lineage>
        <taxon>Eukaryota</taxon>
        <taxon>Metazoa</taxon>
        <taxon>Chordata</taxon>
        <taxon>Craniata</taxon>
        <taxon>Vertebrata</taxon>
        <taxon>Euteleostomi</taxon>
        <taxon>Mammalia</taxon>
        <taxon>Eutheria</taxon>
        <taxon>Laurasiatheria</taxon>
        <taxon>Artiodactyla</taxon>
        <taxon>Ruminantia</taxon>
        <taxon>Pecora</taxon>
        <taxon>Bovidae</taxon>
        <taxon>Bovinae</taxon>
        <taxon>Bos</taxon>
    </lineage>
</organism>
<dbReference type="Proteomes" id="UP000314981">
    <property type="component" value="Chromosome 19"/>
</dbReference>
<dbReference type="EC" id="2.7.7.49" evidence="1"/>
<evidence type="ECO:0000256" key="1">
    <source>
        <dbReference type="ARBA" id="ARBA00012493"/>
    </source>
</evidence>
<evidence type="ECO:0000259" key="3">
    <source>
        <dbReference type="PROSITE" id="PS50878"/>
    </source>
</evidence>
<feature type="domain" description="Reverse transcriptase" evidence="3">
    <location>
        <begin position="476"/>
        <end position="724"/>
    </location>
</feature>
<dbReference type="Ensembl" id="ENSBIXT00000003905.1">
    <property type="protein sequence ID" value="ENSBIXP00000030484.1"/>
    <property type="gene ID" value="ENSBIXG00000012478.1"/>
</dbReference>
<evidence type="ECO:0000313" key="5">
    <source>
        <dbReference type="Proteomes" id="UP000314981"/>
    </source>
</evidence>
<keyword evidence="2" id="KW-0175">Coiled coil</keyword>
<dbReference type="CDD" id="cd01650">
    <property type="entry name" value="RT_nLTR_like"/>
    <property type="match status" value="1"/>
</dbReference>
<dbReference type="InterPro" id="IPR005135">
    <property type="entry name" value="Endo/exonuclease/phosphatase"/>
</dbReference>
<dbReference type="PANTHER" id="PTHR47027">
    <property type="entry name" value="REVERSE TRANSCRIPTASE DOMAIN-CONTAINING PROTEIN"/>
    <property type="match status" value="1"/>
</dbReference>
<dbReference type="Gene3D" id="3.60.10.10">
    <property type="entry name" value="Endonuclease/exonuclease/phosphatase"/>
    <property type="match status" value="1"/>
</dbReference>
<dbReference type="SUPFAM" id="SSF56672">
    <property type="entry name" value="DNA/RNA polymerases"/>
    <property type="match status" value="1"/>
</dbReference>
<dbReference type="Pfam" id="PF00078">
    <property type="entry name" value="RVT_1"/>
    <property type="match status" value="1"/>
</dbReference>
<proteinExistence type="predicted"/>
<evidence type="ECO:0000256" key="2">
    <source>
        <dbReference type="SAM" id="Coils"/>
    </source>
</evidence>
<dbReference type="InterPro" id="IPR043502">
    <property type="entry name" value="DNA/RNA_pol_sf"/>
</dbReference>
<protein>
    <recommendedName>
        <fullName evidence="1">RNA-directed DNA polymerase</fullName>
        <ecNumber evidence="1">2.7.7.49</ecNumber>
    </recommendedName>
</protein>
<reference evidence="4" key="3">
    <citation type="submission" date="2025-09" db="UniProtKB">
        <authorList>
            <consortium name="Ensembl"/>
        </authorList>
    </citation>
    <scope>IDENTIFICATION</scope>
</reference>
<dbReference type="SUPFAM" id="SSF56219">
    <property type="entry name" value="DNase I-like"/>
    <property type="match status" value="1"/>
</dbReference>
<dbReference type="GO" id="GO:0003964">
    <property type="term" value="F:RNA-directed DNA polymerase activity"/>
    <property type="evidence" value="ECO:0007669"/>
    <property type="project" value="UniProtKB-EC"/>
</dbReference>
<dbReference type="AlphaFoldDB" id="A0A4W2EF14"/>
<dbReference type="PANTHER" id="PTHR47027:SF8">
    <property type="entry name" value="RIBONUCLEASE H"/>
    <property type="match status" value="1"/>
</dbReference>
<dbReference type="OMA" id="GPITPWD"/>
<feature type="coiled-coil region" evidence="2">
    <location>
        <begin position="656"/>
        <end position="702"/>
    </location>
</feature>
<reference evidence="4 5" key="1">
    <citation type="submission" date="2018-11" db="EMBL/GenBank/DDBJ databases">
        <title>Haplotype-resolved cattle genomes.</title>
        <authorList>
            <person name="Low W.Y."/>
            <person name="Tearle R."/>
            <person name="Bickhart D.M."/>
            <person name="Rosen B.D."/>
            <person name="Koren S."/>
            <person name="Rhie A."/>
            <person name="Hiendleder S."/>
            <person name="Phillippy A.M."/>
            <person name="Smith T.P.L."/>
            <person name="Williams J.L."/>
        </authorList>
    </citation>
    <scope>NUCLEOTIDE SEQUENCE [LARGE SCALE GENOMIC DNA]</scope>
</reference>
<sequence length="724" mass="83446">MNQGKLEVVKQEMARVNVDILGISKLKWTGMGEFNSDDHYIYYCGQESLRRNGVAIMVNKRVRNTVLGCNLKNNRMISVCFQGKPFNITVIQVYAPTSNAEEAEVERFYEDLQDLLELTPPKDVLFIIGDWNAKVGSQETPGVTGKFGLGIRNEAGQRLIEFCQENALVIANTLFQQHKRRLYTWTSPDGQHRNQTDYILCSQRWRNSIQSTKTRPGADCGSDHELLIAKFRLKLKKVGKTTRPFRYDLNQIPYDYTVEVRNRFKGLDLIDRVPDELWNEVHDIVQETGIKTIPMEKKCKKAKWLSGEALQIAVKRREAKSKGEKERYKHLNAEFQRIARRDKKAFLSDQCKEIEENNRMGKTRDLFKKIRDTKGTFHAKIGSIKDRNGMDLTEAEDIKKRWQEYTEELYKKDLHDPDNHDGVITDLEPDILECEVKWALESITMNKASGGDGIPAELFQILKDDAVKVLHSTCQQIWKTQQWPQDWKRSVFIPIPKKGNAKECSNYRTIALISHASKVMLKILQARLQQYVNRELPDVQAGFRKGRGTRDQIANICWIIEKAREFHKNIYFCFIDYAKAFDCVDHNKLENSERDGNPDHLTCLLRNLYAGQEATVRTGYGTTDWFQIGKGARQGCILSPCLFNLYAECIMRNAGLEETQAEIKIATRNINNLRYAHDTTLMAESKEELKSLLMKVKVESEKVGLKLNNQKTKIMASGPITPWD</sequence>
<dbReference type="CDD" id="cd09076">
    <property type="entry name" value="L1-EN"/>
    <property type="match status" value="1"/>
</dbReference>
<reference evidence="4" key="2">
    <citation type="submission" date="2025-08" db="UniProtKB">
        <authorList>
            <consortium name="Ensembl"/>
        </authorList>
    </citation>
    <scope>IDENTIFICATION</scope>
</reference>
<dbReference type="PROSITE" id="PS50878">
    <property type="entry name" value="RT_POL"/>
    <property type="match status" value="1"/>
</dbReference>
<keyword evidence="5" id="KW-1185">Reference proteome</keyword>
<name>A0A4W2EF14_BOBOX</name>
<dbReference type="Pfam" id="PF03372">
    <property type="entry name" value="Exo_endo_phos"/>
    <property type="match status" value="1"/>
</dbReference>
<dbReference type="InterPro" id="IPR000477">
    <property type="entry name" value="RT_dom"/>
</dbReference>